<dbReference type="AlphaFoldDB" id="A0A1H0IQB6"/>
<evidence type="ECO:0000313" key="1">
    <source>
        <dbReference type="EMBL" id="SDO33520.1"/>
    </source>
</evidence>
<protein>
    <submittedName>
        <fullName evidence="1">Uncharacterized protein</fullName>
    </submittedName>
</protein>
<name>A0A1H0IQB6_9PSED</name>
<reference evidence="1 2" key="1">
    <citation type="submission" date="2016-10" db="EMBL/GenBank/DDBJ databases">
        <authorList>
            <person name="de Groot N.N."/>
        </authorList>
    </citation>
    <scope>NUCLEOTIDE SEQUENCE [LARGE SCALE GENOMIC DNA]</scope>
    <source>
        <strain evidence="1 2">CECT 7543</strain>
    </source>
</reference>
<dbReference type="Proteomes" id="UP000198827">
    <property type="component" value="Chromosome I"/>
</dbReference>
<dbReference type="EMBL" id="LT629705">
    <property type="protein sequence ID" value="SDO33520.1"/>
    <property type="molecule type" value="Genomic_DNA"/>
</dbReference>
<evidence type="ECO:0000313" key="2">
    <source>
        <dbReference type="Proteomes" id="UP000198827"/>
    </source>
</evidence>
<organism evidence="1 2">
    <name type="scientific">Pseudomonas arsenicoxydans</name>
    <dbReference type="NCBI Taxonomy" id="702115"/>
    <lineage>
        <taxon>Bacteria</taxon>
        <taxon>Pseudomonadati</taxon>
        <taxon>Pseudomonadota</taxon>
        <taxon>Gammaproteobacteria</taxon>
        <taxon>Pseudomonadales</taxon>
        <taxon>Pseudomonadaceae</taxon>
        <taxon>Pseudomonas</taxon>
    </lineage>
</organism>
<accession>A0A1H0IQB6</accession>
<sequence length="53" mass="6217">MFTPSRHERVGFDFVTDKNKQVTHDRSKYAELLVLALGFDRRCLKVQLSSNVY</sequence>
<proteinExistence type="predicted"/>
<gene>
    <name evidence="1" type="ORF">SAMN04489798_2686</name>
</gene>